<feature type="binding site" evidence="3">
    <location>
        <position position="168"/>
    </location>
    <ligand>
        <name>Cu cation</name>
        <dbReference type="ChEBI" id="CHEBI:23378"/>
    </ligand>
</feature>
<dbReference type="Gene3D" id="3.40.30.10">
    <property type="entry name" value="Glutaredoxin"/>
    <property type="match status" value="1"/>
</dbReference>
<keyword evidence="5" id="KW-0732">Signal</keyword>
<dbReference type="PANTHER" id="PTHR12151">
    <property type="entry name" value="ELECTRON TRANSPORT PROTIN SCO1/SENC FAMILY MEMBER"/>
    <property type="match status" value="1"/>
</dbReference>
<dbReference type="PROSITE" id="PS51352">
    <property type="entry name" value="THIOREDOXIN_2"/>
    <property type="match status" value="1"/>
</dbReference>
<dbReference type="GO" id="GO:0046872">
    <property type="term" value="F:metal ion binding"/>
    <property type="evidence" value="ECO:0007669"/>
    <property type="project" value="UniProtKB-KW"/>
</dbReference>
<evidence type="ECO:0000256" key="2">
    <source>
        <dbReference type="ARBA" id="ARBA00023008"/>
    </source>
</evidence>
<dbReference type="EMBL" id="PDEQ01000004">
    <property type="protein sequence ID" value="PEN13588.1"/>
    <property type="molecule type" value="Genomic_DNA"/>
</dbReference>
<feature type="binding site" evidence="3">
    <location>
        <position position="77"/>
    </location>
    <ligand>
        <name>Cu cation</name>
        <dbReference type="ChEBI" id="CHEBI:23378"/>
    </ligand>
</feature>
<keyword evidence="3" id="KW-0479">Metal-binding</keyword>
<organism evidence="7 8">
    <name type="scientific">Longibacter salinarum</name>
    <dbReference type="NCBI Taxonomy" id="1850348"/>
    <lineage>
        <taxon>Bacteria</taxon>
        <taxon>Pseudomonadati</taxon>
        <taxon>Rhodothermota</taxon>
        <taxon>Rhodothermia</taxon>
        <taxon>Rhodothermales</taxon>
        <taxon>Salisaetaceae</taxon>
        <taxon>Longibacter</taxon>
    </lineage>
</organism>
<feature type="domain" description="Thioredoxin" evidence="6">
    <location>
        <begin position="36"/>
        <end position="204"/>
    </location>
</feature>
<proteinExistence type="inferred from homology"/>
<keyword evidence="4" id="KW-1015">Disulfide bond</keyword>
<keyword evidence="2 3" id="KW-0186">Copper</keyword>
<feature type="binding site" evidence="3">
    <location>
        <position position="81"/>
    </location>
    <ligand>
        <name>Cu cation</name>
        <dbReference type="ChEBI" id="CHEBI:23378"/>
    </ligand>
</feature>
<evidence type="ECO:0000256" key="5">
    <source>
        <dbReference type="SAM" id="SignalP"/>
    </source>
</evidence>
<dbReference type="PROSITE" id="PS51257">
    <property type="entry name" value="PROKAR_LIPOPROTEIN"/>
    <property type="match status" value="1"/>
</dbReference>
<keyword evidence="8" id="KW-1185">Reference proteome</keyword>
<evidence type="ECO:0000256" key="1">
    <source>
        <dbReference type="ARBA" id="ARBA00010996"/>
    </source>
</evidence>
<protein>
    <submittedName>
        <fullName evidence="7">SCO family protein</fullName>
    </submittedName>
</protein>
<dbReference type="CDD" id="cd02968">
    <property type="entry name" value="SCO"/>
    <property type="match status" value="1"/>
</dbReference>
<name>A0A2A8CYW0_9BACT</name>
<dbReference type="Pfam" id="PF02630">
    <property type="entry name" value="SCO1-SenC"/>
    <property type="match status" value="1"/>
</dbReference>
<accession>A0A2A8CYW0</accession>
<dbReference type="SUPFAM" id="SSF52833">
    <property type="entry name" value="Thioredoxin-like"/>
    <property type="match status" value="1"/>
</dbReference>
<evidence type="ECO:0000256" key="4">
    <source>
        <dbReference type="PIRSR" id="PIRSR603782-2"/>
    </source>
</evidence>
<dbReference type="PANTHER" id="PTHR12151:SF25">
    <property type="entry name" value="LINALOOL DEHYDRATASE_ISOMERASE DOMAIN-CONTAINING PROTEIN"/>
    <property type="match status" value="1"/>
</dbReference>
<dbReference type="InterPro" id="IPR003782">
    <property type="entry name" value="SCO1/SenC"/>
</dbReference>
<dbReference type="OrthoDB" id="9811998at2"/>
<feature type="signal peptide" evidence="5">
    <location>
        <begin position="1"/>
        <end position="32"/>
    </location>
</feature>
<evidence type="ECO:0000313" key="7">
    <source>
        <dbReference type="EMBL" id="PEN13588.1"/>
    </source>
</evidence>
<dbReference type="InterPro" id="IPR013766">
    <property type="entry name" value="Thioredoxin_domain"/>
</dbReference>
<comment type="caution">
    <text evidence="7">The sequence shown here is derived from an EMBL/GenBank/DDBJ whole genome shotgun (WGS) entry which is preliminary data.</text>
</comment>
<sequence>MKVSGGFLSLPVQRVCSLLSALLILALLTACSSDDLPVYEDLSETTFELVDQDSTRVEFPQAYRGDILIVGAIYTQCPDVCPLITGKMDEIRRQLENRSDVRFVTVTFDPRRDTPSRLASYRSAFGIDGPRWPFLTGTPKTIDSLMSRLNIKSEIASGDTTGTYFIDHTDQITLIDDSGRVRYRYHGSGTPPALILEDINKLRS</sequence>
<feature type="disulfide bond" description="Redox-active" evidence="4">
    <location>
        <begin position="77"/>
        <end position="81"/>
    </location>
</feature>
<gene>
    <name evidence="7" type="ORF">CRI94_09785</name>
</gene>
<dbReference type="InterPro" id="IPR036249">
    <property type="entry name" value="Thioredoxin-like_sf"/>
</dbReference>
<evidence type="ECO:0000313" key="8">
    <source>
        <dbReference type="Proteomes" id="UP000220102"/>
    </source>
</evidence>
<dbReference type="AlphaFoldDB" id="A0A2A8CYW0"/>
<dbReference type="Proteomes" id="UP000220102">
    <property type="component" value="Unassembled WGS sequence"/>
</dbReference>
<evidence type="ECO:0000256" key="3">
    <source>
        <dbReference type="PIRSR" id="PIRSR603782-1"/>
    </source>
</evidence>
<comment type="similarity">
    <text evidence="1">Belongs to the SCO1/2 family.</text>
</comment>
<reference evidence="7 8" key="1">
    <citation type="submission" date="2017-10" db="EMBL/GenBank/DDBJ databases">
        <title>Draft genome of Longibacter Salinarum.</title>
        <authorList>
            <person name="Goh K.M."/>
            <person name="Shamsir M.S."/>
            <person name="Lim S.W."/>
        </authorList>
    </citation>
    <scope>NUCLEOTIDE SEQUENCE [LARGE SCALE GENOMIC DNA]</scope>
    <source>
        <strain evidence="7 8">KCTC 52045</strain>
    </source>
</reference>
<feature type="chain" id="PRO_5013241821" evidence="5">
    <location>
        <begin position="33"/>
        <end position="204"/>
    </location>
</feature>
<evidence type="ECO:0000259" key="6">
    <source>
        <dbReference type="PROSITE" id="PS51352"/>
    </source>
</evidence>